<evidence type="ECO:0000259" key="7">
    <source>
        <dbReference type="PROSITE" id="PS50850"/>
    </source>
</evidence>
<organism evidence="8 9">
    <name type="scientific">Pocillopora damicornis</name>
    <name type="common">Cauliflower coral</name>
    <name type="synonym">Millepora damicornis</name>
    <dbReference type="NCBI Taxonomy" id="46731"/>
    <lineage>
        <taxon>Eukaryota</taxon>
        <taxon>Metazoa</taxon>
        <taxon>Cnidaria</taxon>
        <taxon>Anthozoa</taxon>
        <taxon>Hexacorallia</taxon>
        <taxon>Scleractinia</taxon>
        <taxon>Astrocoeniina</taxon>
        <taxon>Pocilloporidae</taxon>
        <taxon>Pocillopora</taxon>
    </lineage>
</organism>
<protein>
    <recommendedName>
        <fullName evidence="7">Major facilitator superfamily (MFS) profile domain-containing protein</fullName>
    </recommendedName>
</protein>
<dbReference type="InterPro" id="IPR020846">
    <property type="entry name" value="MFS_dom"/>
</dbReference>
<feature type="transmembrane region" description="Helical" evidence="6">
    <location>
        <begin position="108"/>
        <end position="129"/>
    </location>
</feature>
<evidence type="ECO:0000313" key="8">
    <source>
        <dbReference type="EMBL" id="RMX58832.1"/>
    </source>
</evidence>
<dbReference type="PANTHER" id="PTHR23506:SF26">
    <property type="entry name" value="MFS-TYPE TRANSPORTER SLC18B1"/>
    <property type="match status" value="1"/>
</dbReference>
<keyword evidence="3 6" id="KW-0812">Transmembrane</keyword>
<dbReference type="EMBL" id="RCHS01000442">
    <property type="protein sequence ID" value="RMX58832.1"/>
    <property type="molecule type" value="Genomic_DNA"/>
</dbReference>
<keyword evidence="4 6" id="KW-1133">Transmembrane helix</keyword>
<dbReference type="InterPro" id="IPR050930">
    <property type="entry name" value="MFS_Vesicular_Transporter"/>
</dbReference>
<evidence type="ECO:0000256" key="6">
    <source>
        <dbReference type="SAM" id="Phobius"/>
    </source>
</evidence>
<dbReference type="Gene3D" id="1.20.1250.20">
    <property type="entry name" value="MFS general substrate transporter like domains"/>
    <property type="match status" value="1"/>
</dbReference>
<dbReference type="STRING" id="46731.A0A3M6UYT0"/>
<name>A0A3M6UYT0_POCDA</name>
<dbReference type="PANTHER" id="PTHR23506">
    <property type="entry name" value="GH10249P"/>
    <property type="match status" value="1"/>
</dbReference>
<feature type="transmembrane region" description="Helical" evidence="6">
    <location>
        <begin position="76"/>
        <end position="96"/>
    </location>
</feature>
<comment type="caution">
    <text evidence="8">The sequence shown here is derived from an EMBL/GenBank/DDBJ whole genome shotgun (WGS) entry which is preliminary data.</text>
</comment>
<dbReference type="InterPro" id="IPR011701">
    <property type="entry name" value="MFS"/>
</dbReference>
<accession>A0A3M6UYT0</accession>
<evidence type="ECO:0000313" key="9">
    <source>
        <dbReference type="Proteomes" id="UP000275408"/>
    </source>
</evidence>
<feature type="domain" description="Major facilitator superfamily (MFS) profile" evidence="7">
    <location>
        <begin position="39"/>
        <end position="223"/>
    </location>
</feature>
<evidence type="ECO:0000256" key="2">
    <source>
        <dbReference type="ARBA" id="ARBA00022448"/>
    </source>
</evidence>
<evidence type="ECO:0000256" key="5">
    <source>
        <dbReference type="ARBA" id="ARBA00023136"/>
    </source>
</evidence>
<sequence length="223" mass="24204">MEVDTVRCAAGHGSQIGEEKKKKDDKESISRLKVLKIPTALMLSLCFVVCGLSFSYPEPILGPHLIEMGQNPTNVGLAFLCWAATYTLLAPLVGYIGDKTKCYRTMMIAGFTVLLIGHLLVGPAPFLTFLPAKTIWLLIPAMFLYGISGALGFVPIMPELIKTLREDGMPDDSFTNALVSSIYICMYYLGSVIGPVLAGVLCDHFGFEWSMTVSALSSIIQGI</sequence>
<dbReference type="Proteomes" id="UP000275408">
    <property type="component" value="Unassembled WGS sequence"/>
</dbReference>
<dbReference type="GO" id="GO:0022857">
    <property type="term" value="F:transmembrane transporter activity"/>
    <property type="evidence" value="ECO:0007669"/>
    <property type="project" value="InterPro"/>
</dbReference>
<evidence type="ECO:0000256" key="4">
    <source>
        <dbReference type="ARBA" id="ARBA00022989"/>
    </source>
</evidence>
<comment type="subcellular location">
    <subcellularLocation>
        <location evidence="1">Membrane</location>
        <topology evidence="1">Multi-pass membrane protein</topology>
    </subcellularLocation>
</comment>
<feature type="transmembrane region" description="Helical" evidence="6">
    <location>
        <begin position="177"/>
        <end position="201"/>
    </location>
</feature>
<dbReference type="Pfam" id="PF07690">
    <property type="entry name" value="MFS_1"/>
    <property type="match status" value="1"/>
</dbReference>
<keyword evidence="9" id="KW-1185">Reference proteome</keyword>
<keyword evidence="5 6" id="KW-0472">Membrane</keyword>
<dbReference type="SUPFAM" id="SSF103473">
    <property type="entry name" value="MFS general substrate transporter"/>
    <property type="match status" value="1"/>
</dbReference>
<evidence type="ECO:0000256" key="3">
    <source>
        <dbReference type="ARBA" id="ARBA00022692"/>
    </source>
</evidence>
<feature type="transmembrane region" description="Helical" evidence="6">
    <location>
        <begin position="135"/>
        <end position="156"/>
    </location>
</feature>
<dbReference type="PROSITE" id="PS50850">
    <property type="entry name" value="MFS"/>
    <property type="match status" value="1"/>
</dbReference>
<gene>
    <name evidence="8" type="ORF">pdam_00021881</name>
</gene>
<evidence type="ECO:0000256" key="1">
    <source>
        <dbReference type="ARBA" id="ARBA00004141"/>
    </source>
</evidence>
<proteinExistence type="predicted"/>
<dbReference type="AlphaFoldDB" id="A0A3M6UYT0"/>
<dbReference type="GO" id="GO:0016020">
    <property type="term" value="C:membrane"/>
    <property type="evidence" value="ECO:0007669"/>
    <property type="project" value="UniProtKB-SubCell"/>
</dbReference>
<dbReference type="InterPro" id="IPR036259">
    <property type="entry name" value="MFS_trans_sf"/>
</dbReference>
<dbReference type="OrthoDB" id="5985622at2759"/>
<feature type="transmembrane region" description="Helical" evidence="6">
    <location>
        <begin position="34"/>
        <end position="56"/>
    </location>
</feature>
<reference evidence="8 9" key="1">
    <citation type="journal article" date="2018" name="Sci. Rep.">
        <title>Comparative analysis of the Pocillopora damicornis genome highlights role of immune system in coral evolution.</title>
        <authorList>
            <person name="Cunning R."/>
            <person name="Bay R.A."/>
            <person name="Gillette P."/>
            <person name="Baker A.C."/>
            <person name="Traylor-Knowles N."/>
        </authorList>
    </citation>
    <scope>NUCLEOTIDE SEQUENCE [LARGE SCALE GENOMIC DNA]</scope>
    <source>
        <strain evidence="8">RSMAS</strain>
        <tissue evidence="8">Whole animal</tissue>
    </source>
</reference>
<keyword evidence="2" id="KW-0813">Transport</keyword>